<dbReference type="PANTHER" id="PTHR13723:SF278">
    <property type="entry name" value="ADAM METALLOPEPTIDASE WITH THROMBOSPONDIN TYPE 1 MOTIF A, ISOFORM B"/>
    <property type="match status" value="1"/>
</dbReference>
<keyword evidence="5 15" id="KW-0479">Metal-binding</keyword>
<dbReference type="Gene3D" id="3.40.1620.60">
    <property type="match status" value="2"/>
</dbReference>
<dbReference type="PANTHER" id="PTHR13723">
    <property type="entry name" value="ADAMTS A DISINTEGRIN AND METALLOPROTEASE WITH THROMBOSPONDIN MOTIFS PROTEASE"/>
    <property type="match status" value="1"/>
</dbReference>
<evidence type="ECO:0000256" key="1">
    <source>
        <dbReference type="ARBA" id="ARBA00004302"/>
    </source>
</evidence>
<reference evidence="21" key="1">
    <citation type="submission" date="2025-08" db="UniProtKB">
        <authorList>
            <consortium name="RefSeq"/>
        </authorList>
    </citation>
    <scope>IDENTIFICATION</scope>
</reference>
<keyword evidence="10" id="KW-0084">Basement membrane</keyword>
<dbReference type="GO" id="GO:0004222">
    <property type="term" value="F:metalloendopeptidase activity"/>
    <property type="evidence" value="ECO:0007669"/>
    <property type="project" value="InterPro"/>
</dbReference>
<gene>
    <name evidence="21" type="primary">LOC107274180</name>
</gene>
<dbReference type="RefSeq" id="XP_024947205.1">
    <property type="nucleotide sequence ID" value="XM_025091437.1"/>
</dbReference>
<evidence type="ECO:0000256" key="10">
    <source>
        <dbReference type="ARBA" id="ARBA00022869"/>
    </source>
</evidence>
<dbReference type="InterPro" id="IPR050439">
    <property type="entry name" value="ADAMTS_ADAMTS-like"/>
</dbReference>
<keyword evidence="3" id="KW-0272">Extracellular matrix</keyword>
<evidence type="ECO:0000259" key="19">
    <source>
        <dbReference type="PROSITE" id="PS51046"/>
    </source>
</evidence>
<dbReference type="FunFam" id="2.20.100.10:FF:000005">
    <property type="entry name" value="ADAM metallopeptidase with thrombospondin type 1 motif 9"/>
    <property type="match status" value="2"/>
</dbReference>
<dbReference type="InterPro" id="IPR036383">
    <property type="entry name" value="TSP1_rpt_sf"/>
</dbReference>
<feature type="binding site" evidence="15">
    <location>
        <position position="627"/>
    </location>
    <ligand>
        <name>Ca(2+)</name>
        <dbReference type="ChEBI" id="CHEBI:29108"/>
        <label>2</label>
    </ligand>
</feature>
<dbReference type="Pfam" id="PF00090">
    <property type="entry name" value="TSP_1"/>
    <property type="match status" value="2"/>
</dbReference>
<evidence type="ECO:0000256" key="12">
    <source>
        <dbReference type="ARBA" id="ARBA00023157"/>
    </source>
</evidence>
<evidence type="ECO:0000256" key="4">
    <source>
        <dbReference type="ARBA" id="ARBA00022670"/>
    </source>
</evidence>
<dbReference type="GO" id="GO:0030198">
    <property type="term" value="P:extracellular matrix organization"/>
    <property type="evidence" value="ECO:0007669"/>
    <property type="project" value="InterPro"/>
</dbReference>
<dbReference type="Pfam" id="PF08685">
    <property type="entry name" value="GON"/>
    <property type="match status" value="1"/>
</dbReference>
<feature type="disulfide bond" evidence="16">
    <location>
        <begin position="760"/>
        <end position="772"/>
    </location>
</feature>
<evidence type="ECO:0000256" key="2">
    <source>
        <dbReference type="ARBA" id="ARBA00022525"/>
    </source>
</evidence>
<dbReference type="Proteomes" id="UP000694920">
    <property type="component" value="Unplaced"/>
</dbReference>
<dbReference type="InterPro" id="IPR002870">
    <property type="entry name" value="Peptidase_M12B_N"/>
</dbReference>
<dbReference type="InterPro" id="IPR001590">
    <property type="entry name" value="Peptidase_M12B"/>
</dbReference>
<dbReference type="Pfam" id="PF19236">
    <property type="entry name" value="ADAMTS_CR_3"/>
    <property type="match status" value="1"/>
</dbReference>
<feature type="disulfide bond" evidence="16">
    <location>
        <begin position="541"/>
        <end position="624"/>
    </location>
</feature>
<dbReference type="FunFam" id="2.60.120.830:FF:000001">
    <property type="entry name" value="A disintegrin and metalloproteinase with thrombospondin motifs 1"/>
    <property type="match status" value="1"/>
</dbReference>
<feature type="binding site" evidence="15">
    <location>
        <position position="418"/>
    </location>
    <ligand>
        <name>Ca(2+)</name>
        <dbReference type="ChEBI" id="CHEBI:29108"/>
        <label>1</label>
    </ligand>
</feature>
<dbReference type="Pfam" id="PF05986">
    <property type="entry name" value="ADAMTS_spacer1"/>
    <property type="match status" value="1"/>
</dbReference>
<dbReference type="Pfam" id="PF19030">
    <property type="entry name" value="TSP1_ADAMTS"/>
    <property type="match status" value="7"/>
</dbReference>
<dbReference type="GeneID" id="107274180"/>
<evidence type="ECO:0000256" key="13">
    <source>
        <dbReference type="ARBA" id="ARBA00023180"/>
    </source>
</evidence>
<dbReference type="CDD" id="cd04273">
    <property type="entry name" value="ZnMc_ADAMTS_like"/>
    <property type="match status" value="1"/>
</dbReference>
<dbReference type="Pfam" id="PF01562">
    <property type="entry name" value="Pep_M12B_propep"/>
    <property type="match status" value="1"/>
</dbReference>
<comment type="subcellular location">
    <subcellularLocation>
        <location evidence="1">Secreted</location>
        <location evidence="1">Extracellular space</location>
        <location evidence="1">Extracellular matrix</location>
        <location evidence="1">Basement membrane</location>
    </subcellularLocation>
</comment>
<dbReference type="PRINTS" id="PR01857">
    <property type="entry name" value="ADAMTSFAMILY"/>
</dbReference>
<feature type="binding site" evidence="15">
    <location>
        <position position="510"/>
    </location>
    <ligand>
        <name>Ca(2+)</name>
        <dbReference type="ChEBI" id="CHEBI:29108"/>
        <label>1</label>
    </ligand>
</feature>
<keyword evidence="20" id="KW-1185">Reference proteome</keyword>
<evidence type="ECO:0000256" key="9">
    <source>
        <dbReference type="ARBA" id="ARBA00022833"/>
    </source>
</evidence>
<keyword evidence="15" id="KW-0106">Calcium</keyword>
<comment type="caution">
    <text evidence="17">Lacks conserved residue(s) required for the propagation of feature annotation.</text>
</comment>
<keyword evidence="12 16" id="KW-1015">Disulfide bond</keyword>
<dbReference type="InterPro" id="IPR024079">
    <property type="entry name" value="MetalloPept_cat_dom_sf"/>
</dbReference>
<feature type="binding site" evidence="15">
    <location>
        <position position="624"/>
    </location>
    <ligand>
        <name>Ca(2+)</name>
        <dbReference type="ChEBI" id="CHEBI:29108"/>
        <label>1</label>
    </ligand>
</feature>
<keyword evidence="9 15" id="KW-0862">Zinc</keyword>
<evidence type="ECO:0000256" key="8">
    <source>
        <dbReference type="ARBA" id="ARBA00022801"/>
    </source>
</evidence>
<keyword evidence="13" id="KW-0325">Glycoprotein</keyword>
<keyword evidence="11 21" id="KW-0482">Metalloprotease</keyword>
<keyword evidence="8" id="KW-0378">Hydrolase</keyword>
<evidence type="ECO:0000256" key="17">
    <source>
        <dbReference type="PROSITE-ProRule" id="PRU00276"/>
    </source>
</evidence>
<dbReference type="InterPro" id="IPR010294">
    <property type="entry name" value="ADAMTS_spacer1"/>
</dbReference>
<feature type="disulfide bond" evidence="16">
    <location>
        <begin position="683"/>
        <end position="718"/>
    </location>
</feature>
<feature type="disulfide bond" evidence="16">
    <location>
        <begin position="652"/>
        <end position="688"/>
    </location>
</feature>
<keyword evidence="7" id="KW-0677">Repeat</keyword>
<evidence type="ECO:0000256" key="3">
    <source>
        <dbReference type="ARBA" id="ARBA00022530"/>
    </source>
</evidence>
<dbReference type="GO" id="GO:0005604">
    <property type="term" value="C:basement membrane"/>
    <property type="evidence" value="ECO:0007669"/>
    <property type="project" value="UniProtKB-SubCell"/>
</dbReference>
<organism evidence="20 21">
    <name type="scientific">Cephus cinctus</name>
    <name type="common">Wheat stem sawfly</name>
    <dbReference type="NCBI Taxonomy" id="211228"/>
    <lineage>
        <taxon>Eukaryota</taxon>
        <taxon>Metazoa</taxon>
        <taxon>Ecdysozoa</taxon>
        <taxon>Arthropoda</taxon>
        <taxon>Hexapoda</taxon>
        <taxon>Insecta</taxon>
        <taxon>Pterygota</taxon>
        <taxon>Neoptera</taxon>
        <taxon>Endopterygota</taxon>
        <taxon>Hymenoptera</taxon>
        <taxon>Cephoidea</taxon>
        <taxon>Cephidae</taxon>
        <taxon>Cephus</taxon>
    </lineage>
</organism>
<evidence type="ECO:0000256" key="16">
    <source>
        <dbReference type="PIRSR" id="PIRSR613273-3"/>
    </source>
</evidence>
<dbReference type="GO" id="GO:0008270">
    <property type="term" value="F:zinc ion binding"/>
    <property type="evidence" value="ECO:0007669"/>
    <property type="project" value="InterPro"/>
</dbReference>
<feature type="disulfide bond" evidence="16">
    <location>
        <begin position="749"/>
        <end position="787"/>
    </location>
</feature>
<sequence>MSNLSTRAVTFAAGLAIILLVILLAILWTGVRNGSVTNPVKYRHNDSKTNFHYGHDQLDDSSGRTTDGARIVRPTTLEAPSTTTESNWKEKIVTTANVGKFHEADDITDRVKSTSELRDQILPTSKGGLEYIRLMKISQNQYEDPLEEYETAKRHHSGHFRHAAAKVWDPHPQYEFFAFGRKFRLLLALDISFVSPDIKVTHVSENSARREQPGHQLGCFYSGSVDGDPDSSVTVSLCHGMTGHIKTFNGSYIIKPAENWRNDQDSVGSTLQHVIYYESATRSSTNSVDVPDDPDGVRNCGLIDYDTEESPPAPLIDDSSADKVYVGEHPRARRSVTKKTFLDDSIEEYEDQDLYRQFLGKNELRFNNPERSRNYGSIYSDNRGRGNWYQRYTTTETDPDPLASWRSRRALAQEYFIEILLVADFKMAQYHGEELFRYIMVLMNTVSRIYKDKSIGNPISIAVTNIIHTNKTFGNRSDGIDGIAAAQMLSEFCLWQKNNNPHERSPEHHDVALLLTRENLCHNAKQQRCDTLGLAELGKMCSPRASCAIVQDNGLAAAFTIAHEIGHVLNMPHDDDNKCISLRDRSGVHNVMSRMLDANTFPWEWSQCSSYYVTEFLESGYANCLLDKPSKGMSSPEGVRLPGEDYSENRQCELVFGPGSKICPYMVSDGNLSAWFPIGQAVCKRLWCTAPIWDDNQQCHTQHMPWADGTACAQGKWCQRGECVSRRNLKPVHGQWGAWGYYGECSRSCGGGIKKKYRKCNNPIPQHSGNYCIGEHVKYRSCGTTECPAGTPDFREQQCSRFNNDSLNIQNLTRNVEWHAKYTRIPAKERCKLYCQVGSNQYYMLRDKVIDGTPCGVNTFDICVNGHCKPAGCDHVLDSTAELDICGVCRGDNSTCQRITGSYNSSAYGYTRVTKIPAGSSYVDIRQYSRPNSRNDSNYLALRIGEGGKYILNGKFMVEKRKIIVDPQITIEYSGPEVAVERLNISRPTTVDLILEVLSVGNIDPPQITYEYTVPKRMLNSYTWVLSNWSSCNRVCQGYMHRKAECRSTEHKDVMSDDYCRAEEKPQEETQLCNRHCKLEWQVISTSECSNHCGPGTRMVGSRCVQIFLSGSHVLRPIPIYACSHIQRPAERQPCVGPCDDAHWSYDEWGFCSVSCGGGVQTRSAKCVDAKEAQVPDEKCVSEKKILKRICGQDVCPKWGVGEWSPCSVNCGFGVRKRPYWCQVGNQVVSENYCSQFSIPAGLQEDCMGPCHEWHTGDWSPCSVSCGDGITRRIVTCKNADGTLSNECDASKKPLNVTSCTYKLCPSSIATTTPITYSSEPHSDSLQQDNEIDSGNKYIDRITFYSGYNWRTVAYSECSKPCDTGYMNGVVQCVSDETGHKVSDDYCDPKSRPSLTVQCNAHPCTIWNTGDWSQCDNQCGRGFQHRQVRCQSHRGETLPDKECPEKKKPPHAKRCMKSSCPNVTVPIKGVHRWRVSKWSPCSKTCGNGVKTRRVECTMRTESQSSGSELPVEDEHCLKRRLSKPKSQRPCLRVHCDYTWQEGTWSECSAECGDGMQSRTVTCHRVNQYGWIDPSPAEGCLSNERPSTEQTCKLRECNDKYHWIAGSWEHCSHPCGRRGRQIRKLFCRDNNGRNVNRRNCPLQFKPQRKRKCNQQRCGFLSCADVKKRFKSARDGEYNLFVGGKKMMIYCHNMISDRPLEYLTLPAGARENYAEIYDKKLLNPHMCPYNGQRNDSCACATDHERISGKTDFERVRLDVTKLYIIADDYRFSSGTGVKPVEFGRAGDCYSSANCPQGRFGINLRGTSLRLAPEVTWVSHQGRTFLDINKVNDQQFLGKCGGYCGFCIPKPGLKLDVLPP</sequence>
<evidence type="ECO:0000256" key="7">
    <source>
        <dbReference type="ARBA" id="ARBA00022737"/>
    </source>
</evidence>
<feature type="active site" evidence="14 17">
    <location>
        <position position="564"/>
    </location>
</feature>
<keyword evidence="6" id="KW-0732">Signal</keyword>
<dbReference type="InterPro" id="IPR000884">
    <property type="entry name" value="TSP1_rpt"/>
</dbReference>
<evidence type="ECO:0000256" key="15">
    <source>
        <dbReference type="PIRSR" id="PIRSR613273-2"/>
    </source>
</evidence>
<accession>A0AAJ7W798</accession>
<dbReference type="FunFam" id="2.20.100.10:FF:000006">
    <property type="entry name" value="A disintegrin and metalloproteinase with thrombospondin motifs 1"/>
    <property type="match status" value="1"/>
</dbReference>
<dbReference type="Gene3D" id="2.60.120.830">
    <property type="match status" value="1"/>
</dbReference>
<dbReference type="GO" id="GO:0006508">
    <property type="term" value="P:proteolysis"/>
    <property type="evidence" value="ECO:0007669"/>
    <property type="project" value="UniProtKB-KW"/>
</dbReference>
<feature type="disulfide bond" evidence="16">
    <location>
        <begin position="712"/>
        <end position="723"/>
    </location>
</feature>
<dbReference type="InterPro" id="IPR045371">
    <property type="entry name" value="ADAMTS_CR_3"/>
</dbReference>
<feature type="domain" description="Peptidase M12B" evidence="18">
    <location>
        <begin position="415"/>
        <end position="629"/>
    </location>
</feature>
<dbReference type="Pfam" id="PF17771">
    <property type="entry name" value="ADAMTS_CR_2"/>
    <property type="match status" value="1"/>
</dbReference>
<dbReference type="Gene3D" id="3.40.390.10">
    <property type="entry name" value="Collagenase (Catalytic Domain)"/>
    <property type="match status" value="1"/>
</dbReference>
<dbReference type="InterPro" id="IPR012314">
    <property type="entry name" value="Pept_M12B_GON-ADAMTSs"/>
</dbReference>
<feature type="binding site" evidence="15">
    <location>
        <position position="627"/>
    </location>
    <ligand>
        <name>Ca(2+)</name>
        <dbReference type="ChEBI" id="CHEBI:29108"/>
        <label>1</label>
    </ligand>
</feature>
<comment type="cofactor">
    <cofactor evidence="15">
        <name>Zn(2+)</name>
        <dbReference type="ChEBI" id="CHEBI:29105"/>
    </cofactor>
    <text evidence="15">Binds 1 zinc ion per subunit.</text>
</comment>
<dbReference type="InterPro" id="IPR013273">
    <property type="entry name" value="ADAMTS/ADAMTS-like"/>
</dbReference>
<feature type="disulfide bond" evidence="16">
    <location>
        <begin position="663"/>
        <end position="699"/>
    </location>
</feature>
<feature type="domain" description="GON" evidence="19">
    <location>
        <begin position="1657"/>
        <end position="1857"/>
    </location>
</feature>
<feature type="disulfide bond" evidence="16">
    <location>
        <begin position="745"/>
        <end position="782"/>
    </location>
</feature>
<feature type="binding site" evidence="15 17">
    <location>
        <position position="563"/>
    </location>
    <ligand>
        <name>Zn(2+)</name>
        <dbReference type="ChEBI" id="CHEBI:29105"/>
        <note>catalytic</note>
    </ligand>
</feature>
<dbReference type="InterPro" id="IPR041645">
    <property type="entry name" value="ADAMTS_CR_2"/>
</dbReference>
<keyword evidence="4" id="KW-0645">Protease</keyword>
<dbReference type="Pfam" id="PF01421">
    <property type="entry name" value="Reprolysin"/>
    <property type="match status" value="1"/>
</dbReference>
<dbReference type="PROSITE" id="PS51046">
    <property type="entry name" value="GON"/>
    <property type="match status" value="1"/>
</dbReference>
<feature type="binding site" evidence="15 17">
    <location>
        <position position="567"/>
    </location>
    <ligand>
        <name>Zn(2+)</name>
        <dbReference type="ChEBI" id="CHEBI:29105"/>
        <note>catalytic</note>
    </ligand>
</feature>
<dbReference type="SMART" id="SM00209">
    <property type="entry name" value="TSP1"/>
    <property type="match status" value="11"/>
</dbReference>
<proteinExistence type="predicted"/>
<feature type="binding site" evidence="15 17">
    <location>
        <position position="573"/>
    </location>
    <ligand>
        <name>Zn(2+)</name>
        <dbReference type="ChEBI" id="CHEBI:29105"/>
        <note>catalytic</note>
    </ligand>
</feature>
<evidence type="ECO:0000313" key="21">
    <source>
        <dbReference type="RefSeq" id="XP_024947205.1"/>
    </source>
</evidence>
<dbReference type="SUPFAM" id="SSF55486">
    <property type="entry name" value="Metalloproteases ('zincins'), catalytic domain"/>
    <property type="match status" value="1"/>
</dbReference>
<feature type="binding site" evidence="15">
    <location>
        <position position="418"/>
    </location>
    <ligand>
        <name>Ca(2+)</name>
        <dbReference type="ChEBI" id="CHEBI:29108"/>
        <label>2</label>
    </ligand>
</feature>
<feature type="disulfide bond" evidence="16">
    <location>
        <begin position="521"/>
        <end position="529"/>
    </location>
</feature>
<evidence type="ECO:0000256" key="6">
    <source>
        <dbReference type="ARBA" id="ARBA00022729"/>
    </source>
</evidence>
<evidence type="ECO:0000259" key="18">
    <source>
        <dbReference type="PROSITE" id="PS50215"/>
    </source>
</evidence>
<evidence type="ECO:0000256" key="11">
    <source>
        <dbReference type="ARBA" id="ARBA00023049"/>
    </source>
</evidence>
<protein>
    <submittedName>
        <fullName evidence="21">A disintegrin and metalloproteinase with thrombospondin motifs 20 isoform X1</fullName>
    </submittedName>
</protein>
<keyword evidence="2" id="KW-0964">Secreted</keyword>
<feature type="disulfide bond" evidence="16">
    <location>
        <begin position="493"/>
        <end position="547"/>
    </location>
</feature>
<evidence type="ECO:0000256" key="5">
    <source>
        <dbReference type="ARBA" id="ARBA00022723"/>
    </source>
</evidence>
<dbReference type="SUPFAM" id="SSF82895">
    <property type="entry name" value="TSP-1 type 1 repeat"/>
    <property type="match status" value="10"/>
</dbReference>
<dbReference type="Gene3D" id="2.20.100.10">
    <property type="entry name" value="Thrombospondin type-1 (TSP1) repeat"/>
    <property type="match status" value="8"/>
</dbReference>
<dbReference type="PROSITE" id="PS50215">
    <property type="entry name" value="ADAM_MEPRO"/>
    <property type="match status" value="1"/>
</dbReference>
<feature type="disulfide bond" evidence="16">
    <location>
        <begin position="579"/>
        <end position="608"/>
    </location>
</feature>
<evidence type="ECO:0000313" key="20">
    <source>
        <dbReference type="Proteomes" id="UP000694920"/>
    </source>
</evidence>
<evidence type="ECO:0000256" key="14">
    <source>
        <dbReference type="PIRSR" id="PIRSR613273-1"/>
    </source>
</evidence>
<name>A0AAJ7W798_CEPCN</name>
<dbReference type="PROSITE" id="PS50092">
    <property type="entry name" value="TSP1"/>
    <property type="match status" value="8"/>
</dbReference>